<feature type="domain" description="C2H2-type" evidence="7">
    <location>
        <begin position="271"/>
        <end position="298"/>
    </location>
</feature>
<dbReference type="PROSITE" id="PS50157">
    <property type="entry name" value="ZINC_FINGER_C2H2_2"/>
    <property type="match status" value="4"/>
</dbReference>
<proteinExistence type="predicted"/>
<organism evidence="9 10">
    <name type="scientific">Chironomus riparius</name>
    <dbReference type="NCBI Taxonomy" id="315576"/>
    <lineage>
        <taxon>Eukaryota</taxon>
        <taxon>Metazoa</taxon>
        <taxon>Ecdysozoa</taxon>
        <taxon>Arthropoda</taxon>
        <taxon>Hexapoda</taxon>
        <taxon>Insecta</taxon>
        <taxon>Pterygota</taxon>
        <taxon>Neoptera</taxon>
        <taxon>Endopterygota</taxon>
        <taxon>Diptera</taxon>
        <taxon>Nematocera</taxon>
        <taxon>Chironomoidea</taxon>
        <taxon>Chironomidae</taxon>
        <taxon>Chironominae</taxon>
        <taxon>Chironomus</taxon>
    </lineage>
</organism>
<evidence type="ECO:0000256" key="1">
    <source>
        <dbReference type="ARBA" id="ARBA00022723"/>
    </source>
</evidence>
<reference evidence="9" key="1">
    <citation type="submission" date="2022-01" db="EMBL/GenBank/DDBJ databases">
        <authorList>
            <person name="King R."/>
        </authorList>
    </citation>
    <scope>NUCLEOTIDE SEQUENCE</scope>
</reference>
<dbReference type="Gene3D" id="3.30.160.60">
    <property type="entry name" value="Classic Zinc Finger"/>
    <property type="match status" value="4"/>
</dbReference>
<dbReference type="InterPro" id="IPR012934">
    <property type="entry name" value="Znf_AD"/>
</dbReference>
<evidence type="ECO:0000313" key="9">
    <source>
        <dbReference type="EMBL" id="CAG9805430.1"/>
    </source>
</evidence>
<dbReference type="GO" id="GO:0008270">
    <property type="term" value="F:zinc ion binding"/>
    <property type="evidence" value="ECO:0007669"/>
    <property type="project" value="UniProtKB-UniRule"/>
</dbReference>
<dbReference type="FunFam" id="3.30.160.60:FF:000446">
    <property type="entry name" value="Zinc finger protein"/>
    <property type="match status" value="1"/>
</dbReference>
<feature type="binding site" evidence="6">
    <location>
        <position position="53"/>
    </location>
    <ligand>
        <name>Zn(2+)</name>
        <dbReference type="ChEBI" id="CHEBI:29105"/>
    </ligand>
</feature>
<evidence type="ECO:0000256" key="2">
    <source>
        <dbReference type="ARBA" id="ARBA00022737"/>
    </source>
</evidence>
<dbReference type="PROSITE" id="PS51915">
    <property type="entry name" value="ZAD"/>
    <property type="match status" value="1"/>
</dbReference>
<dbReference type="Pfam" id="PF13894">
    <property type="entry name" value="zf-C2H2_4"/>
    <property type="match status" value="1"/>
</dbReference>
<dbReference type="SMART" id="SM00868">
    <property type="entry name" value="zf-AD"/>
    <property type="match status" value="1"/>
</dbReference>
<dbReference type="PANTHER" id="PTHR24409:SF295">
    <property type="entry name" value="AZ2-RELATED"/>
    <property type="match status" value="1"/>
</dbReference>
<dbReference type="GO" id="GO:0005634">
    <property type="term" value="C:nucleus"/>
    <property type="evidence" value="ECO:0007669"/>
    <property type="project" value="InterPro"/>
</dbReference>
<evidence type="ECO:0000256" key="5">
    <source>
        <dbReference type="PROSITE-ProRule" id="PRU00042"/>
    </source>
</evidence>
<dbReference type="AlphaFoldDB" id="A0A9N9RXX5"/>
<dbReference type="Pfam" id="PF00096">
    <property type="entry name" value="zf-C2H2"/>
    <property type="match status" value="1"/>
</dbReference>
<dbReference type="Proteomes" id="UP001153620">
    <property type="component" value="Chromosome 2"/>
</dbReference>
<dbReference type="Gene3D" id="3.40.1800.20">
    <property type="match status" value="1"/>
</dbReference>
<feature type="binding site" evidence="6">
    <location>
        <position position="56"/>
    </location>
    <ligand>
        <name>Zn(2+)</name>
        <dbReference type="ChEBI" id="CHEBI:29105"/>
    </ligand>
</feature>
<feature type="domain" description="C2H2-type" evidence="7">
    <location>
        <begin position="116"/>
        <end position="144"/>
    </location>
</feature>
<dbReference type="OrthoDB" id="7763923at2759"/>
<evidence type="ECO:0000259" key="8">
    <source>
        <dbReference type="PROSITE" id="PS51915"/>
    </source>
</evidence>
<evidence type="ECO:0000256" key="6">
    <source>
        <dbReference type="PROSITE-ProRule" id="PRU01263"/>
    </source>
</evidence>
<sequence>MMNFESKVCRVCLECNDSDSFIDIFVSDEGIADKIFTISAVVILKQDDSCFICRSCLSQLNDAIKFRQNCLKANEYFQSINPQSSDANFIITESLSANESSSPIPNANKANESQKYQCTKCAKLFSCRYYLQKHEHVKHTEVNPKDYFECDKCSYKSKTKSLMKAHLLYNHKSSSIRHPETFQCKFCGKICMSSGALYGHEKIHRTVAPEDYLKCPQCNKSFKEKRLLKNHIQLVHEKSRMKQCYECGFIATCSGSLNKHRKAVHLKIRNHICDECKQGFATNQQLLRHLRTHSGARPYPCFNTACDKLFADSHGRKRHMKICSNKG</sequence>
<feature type="domain" description="ZAD" evidence="8">
    <location>
        <begin position="7"/>
        <end position="80"/>
    </location>
</feature>
<evidence type="ECO:0000259" key="7">
    <source>
        <dbReference type="PROSITE" id="PS50157"/>
    </source>
</evidence>
<feature type="binding site" evidence="6">
    <location>
        <position position="9"/>
    </location>
    <ligand>
        <name>Zn(2+)</name>
        <dbReference type="ChEBI" id="CHEBI:29105"/>
    </ligand>
</feature>
<reference evidence="9" key="2">
    <citation type="submission" date="2022-10" db="EMBL/GenBank/DDBJ databases">
        <authorList>
            <consortium name="ENA_rothamsted_submissions"/>
            <consortium name="culmorum"/>
            <person name="King R."/>
        </authorList>
    </citation>
    <scope>NUCLEOTIDE SEQUENCE</scope>
</reference>
<dbReference type="SMART" id="SM00355">
    <property type="entry name" value="ZnF_C2H2"/>
    <property type="match status" value="7"/>
</dbReference>
<evidence type="ECO:0000256" key="3">
    <source>
        <dbReference type="ARBA" id="ARBA00022771"/>
    </source>
</evidence>
<accession>A0A9N9RXX5</accession>
<dbReference type="SUPFAM" id="SSF57716">
    <property type="entry name" value="Glucocorticoid receptor-like (DNA-binding domain)"/>
    <property type="match status" value="1"/>
</dbReference>
<dbReference type="InterPro" id="IPR013087">
    <property type="entry name" value="Znf_C2H2_type"/>
</dbReference>
<keyword evidence="4 6" id="KW-0862">Zinc</keyword>
<keyword evidence="10" id="KW-1185">Reference proteome</keyword>
<feature type="binding site" evidence="6">
    <location>
        <position position="12"/>
    </location>
    <ligand>
        <name>Zn(2+)</name>
        <dbReference type="ChEBI" id="CHEBI:29105"/>
    </ligand>
</feature>
<dbReference type="GO" id="GO:0000977">
    <property type="term" value="F:RNA polymerase II transcription regulatory region sequence-specific DNA binding"/>
    <property type="evidence" value="ECO:0007669"/>
    <property type="project" value="TreeGrafter"/>
</dbReference>
<keyword evidence="1 6" id="KW-0479">Metal-binding</keyword>
<dbReference type="SUPFAM" id="SSF57667">
    <property type="entry name" value="beta-beta-alpha zinc fingers"/>
    <property type="match status" value="3"/>
</dbReference>
<dbReference type="PANTHER" id="PTHR24409">
    <property type="entry name" value="ZINC FINGER PROTEIN 142"/>
    <property type="match status" value="1"/>
</dbReference>
<feature type="domain" description="C2H2-type" evidence="7">
    <location>
        <begin position="182"/>
        <end position="209"/>
    </location>
</feature>
<dbReference type="InterPro" id="IPR036236">
    <property type="entry name" value="Znf_C2H2_sf"/>
</dbReference>
<name>A0A9N9RXX5_9DIPT</name>
<dbReference type="Pfam" id="PF07776">
    <property type="entry name" value="zf-AD"/>
    <property type="match status" value="1"/>
</dbReference>
<dbReference type="PROSITE" id="PS00028">
    <property type="entry name" value="ZINC_FINGER_C2H2_1"/>
    <property type="match status" value="4"/>
</dbReference>
<dbReference type="EMBL" id="OU895878">
    <property type="protein sequence ID" value="CAG9805430.1"/>
    <property type="molecule type" value="Genomic_DNA"/>
</dbReference>
<gene>
    <name evidence="9" type="ORF">CHIRRI_LOCUS8302</name>
</gene>
<protein>
    <submittedName>
        <fullName evidence="9">Uncharacterized protein</fullName>
    </submittedName>
</protein>
<evidence type="ECO:0000256" key="4">
    <source>
        <dbReference type="ARBA" id="ARBA00022833"/>
    </source>
</evidence>
<feature type="domain" description="C2H2-type" evidence="7">
    <location>
        <begin position="213"/>
        <end position="241"/>
    </location>
</feature>
<evidence type="ECO:0000313" key="10">
    <source>
        <dbReference type="Proteomes" id="UP001153620"/>
    </source>
</evidence>
<dbReference type="GO" id="GO:0000981">
    <property type="term" value="F:DNA-binding transcription factor activity, RNA polymerase II-specific"/>
    <property type="evidence" value="ECO:0007669"/>
    <property type="project" value="TreeGrafter"/>
</dbReference>
<keyword evidence="3 5" id="KW-0863">Zinc-finger</keyword>
<keyword evidence="2" id="KW-0677">Repeat</keyword>